<dbReference type="Proteomes" id="UP000664628">
    <property type="component" value="Unassembled WGS sequence"/>
</dbReference>
<sequence length="439" mass="48602">MSKLPLLLSLLILTGSLSAQQLTPADRQQTIDATLTLLDKEYVFPDKVDTMRQYVRSRLSTCYDTITDSQRLARRLTIDLQAVSNDKHLRVNYFASGVPTAELWNKNPSPAQQAVQRAFLNKWMLRENFGILNLSVLKGNLGYISFKVLAPPELAGPSYVAAMNYLAQTDALIIDLRQCNGALSEHAIPLLCSYFFAQPTHLNDLYWRDGNRTSQSWTYAQVQGQHYGNKPIFVLTSSATFSGGEELAYDLKNLKRATLVGDTTGGGANGGGTLQVNEHFAAFVPAGRAINPITKANWEGVGVAPDTLVSASRALYVAQRLAIQRVLDKPDLTADDRHYLTGILAELNRNAPHFVRRTFTLRGHAQAKVVQLVGSFNGWSTRANRMVRRGNEWVVEAEVEPGKVSYKFVVDGQWMTDPANPLTEGEGLFTNSVLEVAER</sequence>
<keyword evidence="4" id="KW-1185">Reference proteome</keyword>
<dbReference type="Gene3D" id="3.90.226.10">
    <property type="entry name" value="2-enoyl-CoA Hydratase, Chain A, domain 1"/>
    <property type="match status" value="1"/>
</dbReference>
<dbReference type="Pfam" id="PF11918">
    <property type="entry name" value="Peptidase_S41_N"/>
    <property type="match status" value="1"/>
</dbReference>
<accession>A0ABS3JRF3</accession>
<dbReference type="PANTHER" id="PTHR11261:SF3">
    <property type="entry name" value="RETINOL-BINDING PROTEIN 3"/>
    <property type="match status" value="1"/>
</dbReference>
<dbReference type="InterPro" id="IPR014756">
    <property type="entry name" value="Ig_E-set"/>
</dbReference>
<evidence type="ECO:0000313" key="3">
    <source>
        <dbReference type="EMBL" id="MBO0952593.1"/>
    </source>
</evidence>
<dbReference type="SMART" id="SM00245">
    <property type="entry name" value="TSPc"/>
    <property type="match status" value="1"/>
</dbReference>
<dbReference type="InterPro" id="IPR032640">
    <property type="entry name" value="AMPK1_CBM"/>
</dbReference>
<dbReference type="SUPFAM" id="SSF81296">
    <property type="entry name" value="E set domains"/>
    <property type="match status" value="1"/>
</dbReference>
<protein>
    <recommendedName>
        <fullName evidence="2">Tail specific protease domain-containing protein</fullName>
    </recommendedName>
</protein>
<dbReference type="PANTHER" id="PTHR11261">
    <property type="entry name" value="INTERPHOTORECEPTOR RETINOID-BINDING PROTEIN"/>
    <property type="match status" value="1"/>
</dbReference>
<proteinExistence type="predicted"/>
<dbReference type="Gene3D" id="3.30.750.44">
    <property type="match status" value="1"/>
</dbReference>
<dbReference type="Pfam" id="PF03572">
    <property type="entry name" value="Peptidase_S41"/>
    <property type="match status" value="1"/>
</dbReference>
<evidence type="ECO:0000256" key="1">
    <source>
        <dbReference type="SAM" id="SignalP"/>
    </source>
</evidence>
<evidence type="ECO:0000313" key="4">
    <source>
        <dbReference type="Proteomes" id="UP000664628"/>
    </source>
</evidence>
<gene>
    <name evidence="3" type="ORF">J2I46_28690</name>
</gene>
<comment type="caution">
    <text evidence="3">The sequence shown here is derived from an EMBL/GenBank/DDBJ whole genome shotgun (WGS) entry which is preliminary data.</text>
</comment>
<dbReference type="CDD" id="cd02859">
    <property type="entry name" value="E_set_AMPKbeta_like_N"/>
    <property type="match status" value="1"/>
</dbReference>
<feature type="signal peptide" evidence="1">
    <location>
        <begin position="1"/>
        <end position="19"/>
    </location>
</feature>
<organism evidence="3 4">
    <name type="scientific">Fibrella forsythiae</name>
    <dbReference type="NCBI Taxonomy" id="2817061"/>
    <lineage>
        <taxon>Bacteria</taxon>
        <taxon>Pseudomonadati</taxon>
        <taxon>Bacteroidota</taxon>
        <taxon>Cytophagia</taxon>
        <taxon>Cytophagales</taxon>
        <taxon>Spirosomataceae</taxon>
        <taxon>Fibrella</taxon>
    </lineage>
</organism>
<dbReference type="InterPro" id="IPR013783">
    <property type="entry name" value="Ig-like_fold"/>
</dbReference>
<dbReference type="CDD" id="cd07563">
    <property type="entry name" value="Peptidase_S41_IRBP"/>
    <property type="match status" value="1"/>
</dbReference>
<dbReference type="SUPFAM" id="SSF52096">
    <property type="entry name" value="ClpP/crotonase"/>
    <property type="match status" value="1"/>
</dbReference>
<evidence type="ECO:0000259" key="2">
    <source>
        <dbReference type="SMART" id="SM00245"/>
    </source>
</evidence>
<reference evidence="3 4" key="1">
    <citation type="submission" date="2021-03" db="EMBL/GenBank/DDBJ databases">
        <title>Fibrella sp. HMF5405 genome sequencing and assembly.</title>
        <authorList>
            <person name="Kang H."/>
            <person name="Kim H."/>
            <person name="Bae S."/>
            <person name="Joh K."/>
        </authorList>
    </citation>
    <scope>NUCLEOTIDE SEQUENCE [LARGE SCALE GENOMIC DNA]</scope>
    <source>
        <strain evidence="3 4">HMF5405</strain>
    </source>
</reference>
<dbReference type="Pfam" id="PF16561">
    <property type="entry name" value="AMPK1_CBM"/>
    <property type="match status" value="1"/>
</dbReference>
<dbReference type="InterPro" id="IPR029045">
    <property type="entry name" value="ClpP/crotonase-like_dom_sf"/>
</dbReference>
<dbReference type="EMBL" id="JAFMYW010000012">
    <property type="protein sequence ID" value="MBO0952593.1"/>
    <property type="molecule type" value="Genomic_DNA"/>
</dbReference>
<dbReference type="InterPro" id="IPR005151">
    <property type="entry name" value="Tail-specific_protease"/>
</dbReference>
<feature type="domain" description="Tail specific protease" evidence="2">
    <location>
        <begin position="117"/>
        <end position="310"/>
    </location>
</feature>
<keyword evidence="1" id="KW-0732">Signal</keyword>
<dbReference type="Gene3D" id="2.60.40.10">
    <property type="entry name" value="Immunoglobulins"/>
    <property type="match status" value="1"/>
</dbReference>
<feature type="chain" id="PRO_5045363345" description="Tail specific protease domain-containing protein" evidence="1">
    <location>
        <begin position="20"/>
        <end position="439"/>
    </location>
</feature>
<dbReference type="RefSeq" id="WP_207332546.1">
    <property type="nucleotide sequence ID" value="NZ_JAFMYW010000012.1"/>
</dbReference>
<name>A0ABS3JRF3_9BACT</name>